<protein>
    <submittedName>
        <fullName evidence="1">Uncharacterized protein</fullName>
    </submittedName>
</protein>
<keyword evidence="2" id="KW-1185">Reference proteome</keyword>
<gene>
    <name evidence="1" type="ORF">DPM19_08430</name>
</gene>
<dbReference type="EMBL" id="QLYX01000003">
    <property type="protein sequence ID" value="RAY15789.1"/>
    <property type="molecule type" value="Genomic_DNA"/>
</dbReference>
<reference evidence="1 2" key="1">
    <citation type="submission" date="2018-06" db="EMBL/GenBank/DDBJ databases">
        <title>Actinomadura craniellae sp. nov. isolated from marine sponge Craniella sp.</title>
        <authorList>
            <person name="Li L."/>
            <person name="Xu Q.H."/>
            <person name="Lin H.W."/>
            <person name="Lu Y.H."/>
        </authorList>
    </citation>
    <scope>NUCLEOTIDE SEQUENCE [LARGE SCALE GENOMIC DNA]</scope>
    <source>
        <strain evidence="1 2">LHW63021</strain>
    </source>
</reference>
<comment type="caution">
    <text evidence="1">The sequence shown here is derived from an EMBL/GenBank/DDBJ whole genome shotgun (WGS) entry which is preliminary data.</text>
</comment>
<accession>A0A365H9T7</accession>
<name>A0A365H9T7_9ACTN</name>
<dbReference type="AlphaFoldDB" id="A0A365H9T7"/>
<organism evidence="1 2">
    <name type="scientific">Actinomadura craniellae</name>
    <dbReference type="NCBI Taxonomy" id="2231787"/>
    <lineage>
        <taxon>Bacteria</taxon>
        <taxon>Bacillati</taxon>
        <taxon>Actinomycetota</taxon>
        <taxon>Actinomycetes</taxon>
        <taxon>Streptosporangiales</taxon>
        <taxon>Thermomonosporaceae</taxon>
        <taxon>Actinomadura</taxon>
    </lineage>
</organism>
<evidence type="ECO:0000313" key="1">
    <source>
        <dbReference type="EMBL" id="RAY15789.1"/>
    </source>
</evidence>
<sequence>MGGTGGGATRVRVGVGVGVGRGVVRVGVGVGVRVRRGVPVAVGVTVPVRPADGLGLGVPEALDDEAIRVRAGIAMSAPITKKTAAMTTLGNCIASSRRGARPARTPRS</sequence>
<proteinExistence type="predicted"/>
<dbReference type="Proteomes" id="UP000251891">
    <property type="component" value="Unassembled WGS sequence"/>
</dbReference>
<evidence type="ECO:0000313" key="2">
    <source>
        <dbReference type="Proteomes" id="UP000251891"/>
    </source>
</evidence>